<dbReference type="Gene3D" id="3.30.565.10">
    <property type="entry name" value="Histidine kinase-like ATPase, C-terminal domain"/>
    <property type="match status" value="1"/>
</dbReference>
<keyword evidence="7" id="KW-0812">Transmembrane</keyword>
<dbReference type="SMART" id="SM00065">
    <property type="entry name" value="GAF"/>
    <property type="match status" value="1"/>
</dbReference>
<feature type="domain" description="HPt" evidence="22">
    <location>
        <begin position="1606"/>
        <end position="1699"/>
    </location>
</feature>
<dbReference type="InterPro" id="IPR003594">
    <property type="entry name" value="HATPase_dom"/>
</dbReference>
<dbReference type="InterPro" id="IPR011006">
    <property type="entry name" value="CheY-like_superfamily"/>
</dbReference>
<dbReference type="Gene3D" id="3.40.50.2300">
    <property type="match status" value="2"/>
</dbReference>
<dbReference type="CDD" id="cd16922">
    <property type="entry name" value="HATPase_EvgS-ArcB-TorS-like"/>
    <property type="match status" value="1"/>
</dbReference>
<feature type="domain" description="PAC" evidence="21">
    <location>
        <begin position="757"/>
        <end position="810"/>
    </location>
</feature>
<dbReference type="PANTHER" id="PTHR45339">
    <property type="entry name" value="HYBRID SIGNAL TRANSDUCTION HISTIDINE KINASE J"/>
    <property type="match status" value="1"/>
</dbReference>
<dbReference type="PROSITE" id="PS50894">
    <property type="entry name" value="HPT"/>
    <property type="match status" value="1"/>
</dbReference>
<comment type="caution">
    <text evidence="23">The sequence shown here is derived from an EMBL/GenBank/DDBJ whole genome shotgun (WGS) entry which is preliminary data.</text>
</comment>
<dbReference type="InterPro" id="IPR000700">
    <property type="entry name" value="PAS-assoc_C"/>
</dbReference>
<dbReference type="InterPro" id="IPR005467">
    <property type="entry name" value="His_kinase_dom"/>
</dbReference>
<dbReference type="InterPro" id="IPR013656">
    <property type="entry name" value="PAS_4"/>
</dbReference>
<comment type="catalytic activity">
    <reaction evidence="1">
        <text>ATP + protein L-histidine = ADP + protein N-phospho-L-histidine.</text>
        <dbReference type="EC" id="2.7.13.3"/>
    </reaction>
</comment>
<evidence type="ECO:0000259" key="21">
    <source>
        <dbReference type="PROSITE" id="PS50113"/>
    </source>
</evidence>
<evidence type="ECO:0000256" key="10">
    <source>
        <dbReference type="ARBA" id="ARBA00022840"/>
    </source>
</evidence>
<evidence type="ECO:0000256" key="9">
    <source>
        <dbReference type="ARBA" id="ARBA00022777"/>
    </source>
</evidence>
<dbReference type="InterPro" id="IPR036890">
    <property type="entry name" value="HATPase_C_sf"/>
</dbReference>
<dbReference type="CDD" id="cd00082">
    <property type="entry name" value="HisKA"/>
    <property type="match status" value="1"/>
</dbReference>
<evidence type="ECO:0000256" key="14">
    <source>
        <dbReference type="ARBA" id="ARBA00064003"/>
    </source>
</evidence>
<dbReference type="Pfam" id="PF01590">
    <property type="entry name" value="GAF"/>
    <property type="match status" value="1"/>
</dbReference>
<gene>
    <name evidence="23" type="ORF">GGQ74_000166</name>
</gene>
<dbReference type="PROSITE" id="PS50113">
    <property type="entry name" value="PAC"/>
    <property type="match status" value="1"/>
</dbReference>
<sequence>MTMDSDAPPLAYIGASGKAAGLLVDIWQLWAQRTQREVRFLPANTQEALAAIASGRADIHAALAPTQELRDRFDFAPAIYETGIHLYSPVGHGPKATPQGLGGWDVGVIANSPTGSHLQQKIPDARIIFFGSPEQMILAAHEGRIGAFAGPAPVMDSRLTALGLSADFNVSPSAIIRSMLHPAIPHATPHLSALVRKGFQSISHAELAEIEARWIKDTSLRHFRPRRDDLGLTEHEKKWLAVHPVIRMAVAPDDRPLGFIDDGEFRGITHDILALIATRLGIRFESVPAATPTDAIEHDLADMRVATDTSATGGERLLPSAPFLRLPGVVIVREGQRDITAMDSLTDRLIAITGDSPMLRQLLSRHPDLRYIPTPDARAALELVASGAADAMFASMPHASHDLSKPGVTNLRTAFTTDFNEEYRFAIRNDWPELPAIIDKAIISIKEREITAIREKWINIHSTWTPSPMLLAAMGCVAAGLLLSVYWNGRLSREVAQRTKTEESLRRMAEADQLVSRVSLLMIENDFATAISEALPHIGRHLRADHCRLVEFKPDGESLSVTHEWCAGNIPPARQALEGKHISLFPTLAMAFADGQPQDIRDTSAFALASPQQTELVERHGVRSILHVPLIFSGKPIGGISVDSGRSAPPWGEEGQPLLSRVAEILIMASTRSTAEHALRETGERYRNATKAAAEGMWDWNLETGEAYTSPSFWNSLGYDTTSVPARAEDWVAFVHPADRGRLASSMRDPRQHGNTFEIAYRIRNAQGEFRWILSRGQTVEHADDGRPLRATGTHVDITAQKQAERDLRLAQTSLENSQDGILWVRQDGTHIFANDSMARLLDFDQQELLALTVGDVHPELAQRPWTETWASLERQAPAIFETLAKTRTGLVFPVEISTTFICLDEQNFLCLSVRDISERKHAEQALTQSERRFRALYEHASDGIILHDKNASVIEGNPSARELLGYDAEEFGGQTPSLLFTPQDADRFTQGVIGIANGETWRTELDMLRKDGSSFPAELSCRLVDRNIVQVILRDMSERRSMERDLVRMRDEANAANRAKTVFMTNMSHEIRTPLNGVIGMTELLANTHLTHRQREYVSGIRQSGDALLAIITDILDFARIENGNIEFETIPFSLRDSIFDILHPHSFEAARKGLHFVIRIDENVPDMLLGDRARLGQILGNIASNAVKFTEEGEISVAASMTEESPTSAIIVFAVSDTGIGIDSDKREAIFKSFEQADGSTTRRYGGTGLGLTIAAELVRQMGGAITVESAHTQGSTFTFTIEFAKSPIPLPPPTPGSQITLRGRRGLIVDGGRASRKYLRTSLEQLGIRPIVATTGKEALDLLQTSFERNERIDAVLADRDLPDLSGASFARSLRRLPHYANIPLIVLSSTDEPQDLLALRRHGVTDIIAKPVLADQLRRSLVRAMAEPTAPPMLNGHPDSAKPRILLVEDMEINRNVAVNMLRTFGLDASVATNGKQAVELYENEDFDVILMDVQMPVMDGLEATGRIREHDAKRERHVPIVAMTAHATDEDRSTILAAGMDDFIAKPFRPHELFEALRRNINIAQRLAPAQAQGAASHNAQRVTDGYVLDTDRLAMSFGGNGDFLKENVDLFLNDAAQKLTHLEERLKADDAPALAKHAHAFKGTIGYFDEGEVFMAAARLENAARDEDMRTARQALDELRLRVEHLTRALGSLF</sequence>
<dbReference type="SUPFAM" id="SSF52172">
    <property type="entry name" value="CheY-like"/>
    <property type="match status" value="2"/>
</dbReference>
<dbReference type="GO" id="GO:0005886">
    <property type="term" value="C:plasma membrane"/>
    <property type="evidence" value="ECO:0007669"/>
    <property type="project" value="UniProtKB-SubCell"/>
</dbReference>
<dbReference type="InterPro" id="IPR003661">
    <property type="entry name" value="HisK_dim/P_dom"/>
</dbReference>
<feature type="modified residue" description="Phosphohistidine" evidence="16">
    <location>
        <position position="1645"/>
    </location>
</feature>
<proteinExistence type="predicted"/>
<dbReference type="EMBL" id="JAATJA010000001">
    <property type="protein sequence ID" value="NJB66526.1"/>
    <property type="molecule type" value="Genomic_DNA"/>
</dbReference>
<evidence type="ECO:0000259" key="20">
    <source>
        <dbReference type="PROSITE" id="PS50112"/>
    </source>
</evidence>
<dbReference type="Gene3D" id="3.30.450.40">
    <property type="match status" value="1"/>
</dbReference>
<evidence type="ECO:0000256" key="6">
    <source>
        <dbReference type="ARBA" id="ARBA00022679"/>
    </source>
</evidence>
<dbReference type="InterPro" id="IPR008207">
    <property type="entry name" value="Sig_transdc_His_kin_Hpt_dom"/>
</dbReference>
<dbReference type="InterPro" id="IPR035965">
    <property type="entry name" value="PAS-like_dom_sf"/>
</dbReference>
<organism evidence="23 24">
    <name type="scientific">Desulfobaculum xiamenense</name>
    <dbReference type="NCBI Taxonomy" id="995050"/>
    <lineage>
        <taxon>Bacteria</taxon>
        <taxon>Pseudomonadati</taxon>
        <taxon>Thermodesulfobacteriota</taxon>
        <taxon>Desulfovibrionia</taxon>
        <taxon>Desulfovibrionales</taxon>
        <taxon>Desulfovibrionaceae</taxon>
        <taxon>Desulfobaculum</taxon>
    </lineage>
</organism>
<evidence type="ECO:0000259" key="18">
    <source>
        <dbReference type="PROSITE" id="PS50109"/>
    </source>
</evidence>
<evidence type="ECO:0000259" key="19">
    <source>
        <dbReference type="PROSITE" id="PS50110"/>
    </source>
</evidence>
<evidence type="ECO:0000256" key="13">
    <source>
        <dbReference type="ARBA" id="ARBA00023136"/>
    </source>
</evidence>
<dbReference type="Pfam" id="PF13426">
    <property type="entry name" value="PAS_9"/>
    <property type="match status" value="1"/>
</dbReference>
<protein>
    <recommendedName>
        <fullName evidence="15">Sensory/regulatory protein RpfC</fullName>
        <ecNumber evidence="3">2.7.13.3</ecNumber>
    </recommendedName>
</protein>
<dbReference type="Proteomes" id="UP000580856">
    <property type="component" value="Unassembled WGS sequence"/>
</dbReference>
<evidence type="ECO:0000256" key="1">
    <source>
        <dbReference type="ARBA" id="ARBA00000085"/>
    </source>
</evidence>
<keyword evidence="24" id="KW-1185">Reference proteome</keyword>
<keyword evidence="11" id="KW-1133">Transmembrane helix</keyword>
<dbReference type="SMART" id="SM00387">
    <property type="entry name" value="HATPase_c"/>
    <property type="match status" value="1"/>
</dbReference>
<dbReference type="PROSITE" id="PS50110">
    <property type="entry name" value="RESPONSE_REGULATORY"/>
    <property type="match status" value="2"/>
</dbReference>
<dbReference type="Pfam" id="PF02518">
    <property type="entry name" value="HATPase_c"/>
    <property type="match status" value="1"/>
</dbReference>
<evidence type="ECO:0000256" key="15">
    <source>
        <dbReference type="ARBA" id="ARBA00068150"/>
    </source>
</evidence>
<dbReference type="InterPro" id="IPR029016">
    <property type="entry name" value="GAF-like_dom_sf"/>
</dbReference>
<dbReference type="SMART" id="SM00062">
    <property type="entry name" value="PBPb"/>
    <property type="match status" value="2"/>
</dbReference>
<dbReference type="SUPFAM" id="SSF55874">
    <property type="entry name" value="ATPase domain of HSP90 chaperone/DNA topoisomerase II/histidine kinase"/>
    <property type="match status" value="1"/>
</dbReference>
<accession>A0A846QCS9</accession>
<dbReference type="SUPFAM" id="SSF55785">
    <property type="entry name" value="PYP-like sensor domain (PAS domain)"/>
    <property type="match status" value="3"/>
</dbReference>
<evidence type="ECO:0000256" key="2">
    <source>
        <dbReference type="ARBA" id="ARBA00004651"/>
    </source>
</evidence>
<feature type="modified residue" description="4-aspartylphosphate" evidence="17">
    <location>
        <position position="1362"/>
    </location>
</feature>
<evidence type="ECO:0000256" key="3">
    <source>
        <dbReference type="ARBA" id="ARBA00012438"/>
    </source>
</evidence>
<dbReference type="Gene3D" id="3.40.190.10">
    <property type="entry name" value="Periplasmic binding protein-like II"/>
    <property type="match status" value="4"/>
</dbReference>
<dbReference type="PROSITE" id="PS50112">
    <property type="entry name" value="PAS"/>
    <property type="match status" value="2"/>
</dbReference>
<keyword evidence="8" id="KW-0547">Nucleotide-binding</keyword>
<dbReference type="SMART" id="SM00388">
    <property type="entry name" value="HisKA"/>
    <property type="match status" value="1"/>
</dbReference>
<dbReference type="InterPro" id="IPR004358">
    <property type="entry name" value="Sig_transdc_His_kin-like_C"/>
</dbReference>
<dbReference type="FunFam" id="1.10.287.130:FF:000002">
    <property type="entry name" value="Two-component osmosensing histidine kinase"/>
    <property type="match status" value="1"/>
</dbReference>
<dbReference type="Pfam" id="PF00512">
    <property type="entry name" value="HisKA"/>
    <property type="match status" value="1"/>
</dbReference>
<dbReference type="CDD" id="cd00156">
    <property type="entry name" value="REC"/>
    <property type="match status" value="1"/>
</dbReference>
<dbReference type="PANTHER" id="PTHR45339:SF1">
    <property type="entry name" value="HYBRID SIGNAL TRANSDUCTION HISTIDINE KINASE J"/>
    <property type="match status" value="1"/>
</dbReference>
<keyword evidence="6" id="KW-0808">Transferase</keyword>
<dbReference type="SMART" id="SM00086">
    <property type="entry name" value="PAC"/>
    <property type="match status" value="3"/>
</dbReference>
<dbReference type="InterPro" id="IPR036641">
    <property type="entry name" value="HPT_dom_sf"/>
</dbReference>
<dbReference type="Gene3D" id="1.20.120.160">
    <property type="entry name" value="HPT domain"/>
    <property type="match status" value="1"/>
</dbReference>
<dbReference type="InterPro" id="IPR001789">
    <property type="entry name" value="Sig_transdc_resp-reg_receiver"/>
</dbReference>
<feature type="domain" description="PAS" evidence="20">
    <location>
        <begin position="930"/>
        <end position="1000"/>
    </location>
</feature>
<evidence type="ECO:0000256" key="7">
    <source>
        <dbReference type="ARBA" id="ARBA00022692"/>
    </source>
</evidence>
<dbReference type="NCBIfam" id="TIGR00229">
    <property type="entry name" value="sensory_box"/>
    <property type="match status" value="3"/>
</dbReference>
<dbReference type="InterPro" id="IPR000014">
    <property type="entry name" value="PAS"/>
</dbReference>
<dbReference type="GO" id="GO:0000155">
    <property type="term" value="F:phosphorelay sensor kinase activity"/>
    <property type="evidence" value="ECO:0007669"/>
    <property type="project" value="InterPro"/>
</dbReference>
<dbReference type="InterPro" id="IPR003018">
    <property type="entry name" value="GAF"/>
</dbReference>
<feature type="domain" description="PAS" evidence="20">
    <location>
        <begin position="807"/>
        <end position="860"/>
    </location>
</feature>
<dbReference type="InterPro" id="IPR013655">
    <property type="entry name" value="PAS_fold_3"/>
</dbReference>
<feature type="domain" description="Histidine kinase" evidence="18">
    <location>
        <begin position="1067"/>
        <end position="1288"/>
    </location>
</feature>
<dbReference type="Pfam" id="PF00072">
    <property type="entry name" value="Response_reg"/>
    <property type="match status" value="2"/>
</dbReference>
<reference evidence="23 24" key="1">
    <citation type="submission" date="2020-03" db="EMBL/GenBank/DDBJ databases">
        <title>Genomic Encyclopedia of Type Strains, Phase IV (KMG-IV): sequencing the most valuable type-strain genomes for metagenomic binning, comparative biology and taxonomic classification.</title>
        <authorList>
            <person name="Goeker M."/>
        </authorList>
    </citation>
    <scope>NUCLEOTIDE SEQUENCE [LARGE SCALE GENOMIC DNA]</scope>
    <source>
        <strain evidence="23 24">DSM 24233</strain>
    </source>
</reference>
<dbReference type="SUPFAM" id="SSF47384">
    <property type="entry name" value="Homodimeric domain of signal transducing histidine kinase"/>
    <property type="match status" value="1"/>
</dbReference>
<evidence type="ECO:0000259" key="22">
    <source>
        <dbReference type="PROSITE" id="PS50894"/>
    </source>
</evidence>
<dbReference type="CDD" id="cd00130">
    <property type="entry name" value="PAS"/>
    <property type="match status" value="3"/>
</dbReference>
<dbReference type="Pfam" id="PF08448">
    <property type="entry name" value="PAS_4"/>
    <property type="match status" value="1"/>
</dbReference>
<evidence type="ECO:0000256" key="4">
    <source>
        <dbReference type="ARBA" id="ARBA00022475"/>
    </source>
</evidence>
<evidence type="ECO:0000256" key="5">
    <source>
        <dbReference type="ARBA" id="ARBA00022553"/>
    </source>
</evidence>
<dbReference type="SUPFAM" id="SSF55781">
    <property type="entry name" value="GAF domain-like"/>
    <property type="match status" value="1"/>
</dbReference>
<dbReference type="SMART" id="SM00448">
    <property type="entry name" value="REC"/>
    <property type="match status" value="2"/>
</dbReference>
<evidence type="ECO:0000313" key="23">
    <source>
        <dbReference type="EMBL" id="NJB66526.1"/>
    </source>
</evidence>
<feature type="domain" description="Response regulatory" evidence="19">
    <location>
        <begin position="1308"/>
        <end position="1429"/>
    </location>
</feature>
<keyword evidence="13" id="KW-0472">Membrane</keyword>
<dbReference type="Gene3D" id="3.30.450.20">
    <property type="entry name" value="PAS domain"/>
    <property type="match status" value="3"/>
</dbReference>
<evidence type="ECO:0000256" key="11">
    <source>
        <dbReference type="ARBA" id="ARBA00022989"/>
    </source>
</evidence>
<dbReference type="PRINTS" id="PR00344">
    <property type="entry name" value="BCTRLSENSOR"/>
</dbReference>
<dbReference type="EC" id="2.7.13.3" evidence="3"/>
<keyword evidence="5 17" id="KW-0597">Phosphoprotein</keyword>
<dbReference type="SUPFAM" id="SSF47226">
    <property type="entry name" value="Histidine-containing phosphotransfer domain, HPT domain"/>
    <property type="match status" value="1"/>
</dbReference>
<dbReference type="CDD" id="cd01007">
    <property type="entry name" value="PBP2_BvgS_HisK_like"/>
    <property type="match status" value="1"/>
</dbReference>
<keyword evidence="4" id="KW-1003">Cell membrane</keyword>
<evidence type="ECO:0000256" key="17">
    <source>
        <dbReference type="PROSITE-ProRule" id="PRU00169"/>
    </source>
</evidence>
<comment type="subcellular location">
    <subcellularLocation>
        <location evidence="2">Cell membrane</location>
        <topology evidence="2">Multi-pass membrane protein</topology>
    </subcellularLocation>
</comment>
<dbReference type="FunFam" id="3.30.565.10:FF:000010">
    <property type="entry name" value="Sensor histidine kinase RcsC"/>
    <property type="match status" value="1"/>
</dbReference>
<evidence type="ECO:0000256" key="8">
    <source>
        <dbReference type="ARBA" id="ARBA00022741"/>
    </source>
</evidence>
<name>A0A846QCS9_9BACT</name>
<dbReference type="GO" id="GO:0005524">
    <property type="term" value="F:ATP binding"/>
    <property type="evidence" value="ECO:0007669"/>
    <property type="project" value="UniProtKB-KW"/>
</dbReference>
<dbReference type="Pfam" id="PF00497">
    <property type="entry name" value="SBP_bac_3"/>
    <property type="match status" value="2"/>
</dbReference>
<dbReference type="Pfam" id="PF08447">
    <property type="entry name" value="PAS_3"/>
    <property type="match status" value="1"/>
</dbReference>
<keyword evidence="12" id="KW-0902">Two-component regulatory system</keyword>
<dbReference type="Pfam" id="PF01627">
    <property type="entry name" value="Hpt"/>
    <property type="match status" value="1"/>
</dbReference>
<keyword evidence="9" id="KW-0418">Kinase</keyword>
<comment type="subunit">
    <text evidence="14">At low DSF concentrations, interacts with RpfF.</text>
</comment>
<dbReference type="PROSITE" id="PS50109">
    <property type="entry name" value="HIS_KIN"/>
    <property type="match status" value="1"/>
</dbReference>
<evidence type="ECO:0000256" key="16">
    <source>
        <dbReference type="PROSITE-ProRule" id="PRU00110"/>
    </source>
</evidence>
<dbReference type="SUPFAM" id="SSF53850">
    <property type="entry name" value="Periplasmic binding protein-like II"/>
    <property type="match status" value="2"/>
</dbReference>
<evidence type="ECO:0000313" key="24">
    <source>
        <dbReference type="Proteomes" id="UP000580856"/>
    </source>
</evidence>
<dbReference type="InterPro" id="IPR036097">
    <property type="entry name" value="HisK_dim/P_sf"/>
</dbReference>
<dbReference type="InterPro" id="IPR001610">
    <property type="entry name" value="PAC"/>
</dbReference>
<evidence type="ECO:0000256" key="12">
    <source>
        <dbReference type="ARBA" id="ARBA00023012"/>
    </source>
</evidence>
<dbReference type="Gene3D" id="1.10.287.130">
    <property type="match status" value="1"/>
</dbReference>
<keyword evidence="10" id="KW-0067">ATP-binding</keyword>
<feature type="domain" description="Response regulatory" evidence="19">
    <location>
        <begin position="1448"/>
        <end position="1566"/>
    </location>
</feature>
<dbReference type="CDD" id="cd17546">
    <property type="entry name" value="REC_hyHK_CKI1_RcsC-like"/>
    <property type="match status" value="1"/>
</dbReference>
<dbReference type="SMART" id="SM00091">
    <property type="entry name" value="PAS"/>
    <property type="match status" value="3"/>
</dbReference>
<dbReference type="InterPro" id="IPR001638">
    <property type="entry name" value="Solute-binding_3/MltF_N"/>
</dbReference>
<feature type="modified residue" description="4-aspartylphosphate" evidence="17">
    <location>
        <position position="1497"/>
    </location>
</feature>